<reference evidence="2 3" key="1">
    <citation type="submission" date="2020-08" db="EMBL/GenBank/DDBJ databases">
        <title>Cohnella phylogeny.</title>
        <authorList>
            <person name="Dunlap C."/>
        </authorList>
    </citation>
    <scope>NUCLEOTIDE SEQUENCE [LARGE SCALE GENOMIC DNA]</scope>
    <source>
        <strain evidence="2 3">DSM 103658</strain>
    </source>
</reference>
<protein>
    <submittedName>
        <fullName evidence="2">Glycosyltransferase family 2 protein</fullName>
    </submittedName>
</protein>
<organism evidence="2 3">
    <name type="scientific">Cohnella lubricantis</name>
    <dbReference type="NCBI Taxonomy" id="2163172"/>
    <lineage>
        <taxon>Bacteria</taxon>
        <taxon>Bacillati</taxon>
        <taxon>Bacillota</taxon>
        <taxon>Bacilli</taxon>
        <taxon>Bacillales</taxon>
        <taxon>Paenibacillaceae</taxon>
        <taxon>Cohnella</taxon>
    </lineage>
</organism>
<name>A0A841T7Q8_9BACL</name>
<sequence length="445" mass="50076">MLVFIWNAFGDQAVRRAEACVTAAWPRSRIVRLGAHPAKELRRELAGCSDPFFAVLAAGDAAEPEWFANVPAWLASLDDQEAGIIFQPEEQIDAPAAVFAAPRVRLPEIPQLWRTAAVRDGTPPAFVEQELGPFAGYGLIEMKSRLARGWSWKTVRSAAYHPASVHQRFPSWRRYAREWELLSPLLGAQPSDPPPSGNPLFTVVICSYNDADYLLWAVRSVMVQTRSDWELLIVDDGSTDNTEQVLRQSPLLRDARIRLLRHETNRGKSVCLNHALALAKGRWLLELDADDWLSLDCLAKLADSASAAEVEAESAVSGQDTGVLVADHVEWQERADRSLIPARLQRAPDSIDVYRLLDHPVAIAPRAYHVPLLKRLQGWRTTDPYGGRLYEDVQMLIRIGRIQTIRRIPAPLYHRRVRRTSVTQRNKALYPVWHDWMAASLASDS</sequence>
<evidence type="ECO:0000259" key="1">
    <source>
        <dbReference type="Pfam" id="PF00535"/>
    </source>
</evidence>
<dbReference type="CDD" id="cd00761">
    <property type="entry name" value="Glyco_tranf_GTA_type"/>
    <property type="match status" value="1"/>
</dbReference>
<dbReference type="Proteomes" id="UP000574133">
    <property type="component" value="Unassembled WGS sequence"/>
</dbReference>
<dbReference type="InterPro" id="IPR050834">
    <property type="entry name" value="Glycosyltransf_2"/>
</dbReference>
<dbReference type="SUPFAM" id="SSF53448">
    <property type="entry name" value="Nucleotide-diphospho-sugar transferases"/>
    <property type="match status" value="1"/>
</dbReference>
<keyword evidence="2" id="KW-0808">Transferase</keyword>
<dbReference type="InterPro" id="IPR001173">
    <property type="entry name" value="Glyco_trans_2-like"/>
</dbReference>
<dbReference type="PANTHER" id="PTHR43685:SF2">
    <property type="entry name" value="GLYCOSYLTRANSFERASE 2-LIKE DOMAIN-CONTAINING PROTEIN"/>
    <property type="match status" value="1"/>
</dbReference>
<dbReference type="GO" id="GO:0016740">
    <property type="term" value="F:transferase activity"/>
    <property type="evidence" value="ECO:0007669"/>
    <property type="project" value="UniProtKB-KW"/>
</dbReference>
<evidence type="ECO:0000313" key="2">
    <source>
        <dbReference type="EMBL" id="MBB6676129.1"/>
    </source>
</evidence>
<proteinExistence type="predicted"/>
<dbReference type="PANTHER" id="PTHR43685">
    <property type="entry name" value="GLYCOSYLTRANSFERASE"/>
    <property type="match status" value="1"/>
</dbReference>
<dbReference type="RefSeq" id="WP_185177435.1">
    <property type="nucleotide sequence ID" value="NZ_CBCSEP010000011.1"/>
</dbReference>
<dbReference type="AlphaFoldDB" id="A0A841T7Q8"/>
<dbReference type="InterPro" id="IPR029044">
    <property type="entry name" value="Nucleotide-diphossugar_trans"/>
</dbReference>
<feature type="domain" description="Glycosyltransferase 2-like" evidence="1">
    <location>
        <begin position="202"/>
        <end position="309"/>
    </location>
</feature>
<keyword evidence="3" id="KW-1185">Reference proteome</keyword>
<dbReference type="EMBL" id="JACJVN010000012">
    <property type="protein sequence ID" value="MBB6676129.1"/>
    <property type="molecule type" value="Genomic_DNA"/>
</dbReference>
<evidence type="ECO:0000313" key="3">
    <source>
        <dbReference type="Proteomes" id="UP000574133"/>
    </source>
</evidence>
<gene>
    <name evidence="2" type="ORF">H4Q31_02190</name>
</gene>
<dbReference type="Gene3D" id="3.90.550.10">
    <property type="entry name" value="Spore Coat Polysaccharide Biosynthesis Protein SpsA, Chain A"/>
    <property type="match status" value="1"/>
</dbReference>
<accession>A0A841T7Q8</accession>
<dbReference type="Pfam" id="PF00535">
    <property type="entry name" value="Glycos_transf_2"/>
    <property type="match status" value="1"/>
</dbReference>
<comment type="caution">
    <text evidence="2">The sequence shown here is derived from an EMBL/GenBank/DDBJ whole genome shotgun (WGS) entry which is preliminary data.</text>
</comment>